<proteinExistence type="predicted"/>
<dbReference type="RefSeq" id="WP_220747540.1">
    <property type="nucleotide sequence ID" value="NZ_BPFH01000001.1"/>
</dbReference>
<keyword evidence="3" id="KW-1185">Reference proteome</keyword>
<sequence>MIRALLLSLGIATPGVAQEPEGTAQVSAVWEAGQVQIDVSGTTHEGGRAVTDADAWHIGSITKPMTATLAARLVAEGAISWETTIAEHLDAADPWADVTLRALLTHRSGMAANLPRWRAYLRPERDQYVAAMLRSRPAGARGAFLYSNAGYTVAGAMLEAAGGAPWEILMDRHVFAPLGMTGMGFGAPEGIWGHGPRPVPPGPHADNLPAMGPAGTLHGPPAAILAFLAAHATQDPTYLPPALWAALHDPVEDYALGWGVRDDMLLHAGSNTMWFAQAIIQGDKAVFVARNAFTPRVEEAVAREALRLLNADPLAKPEAPRP</sequence>
<dbReference type="Gene3D" id="3.40.710.10">
    <property type="entry name" value="DD-peptidase/beta-lactamase superfamily"/>
    <property type="match status" value="1"/>
</dbReference>
<dbReference type="Proteomes" id="UP000786693">
    <property type="component" value="Unassembled WGS sequence"/>
</dbReference>
<dbReference type="EMBL" id="BPFH01000001">
    <property type="protein sequence ID" value="GIT94040.1"/>
    <property type="molecule type" value="Genomic_DNA"/>
</dbReference>
<dbReference type="Pfam" id="PF00144">
    <property type="entry name" value="Beta-lactamase"/>
    <property type="match status" value="1"/>
</dbReference>
<feature type="domain" description="Beta-lactamase-related" evidence="1">
    <location>
        <begin position="28"/>
        <end position="308"/>
    </location>
</feature>
<name>A0ABQ4NHY5_9RHOB</name>
<protein>
    <recommendedName>
        <fullName evidence="1">Beta-lactamase-related domain-containing protein</fullName>
    </recommendedName>
</protein>
<dbReference type="SUPFAM" id="SSF56601">
    <property type="entry name" value="beta-lactamase/transpeptidase-like"/>
    <property type="match status" value="1"/>
</dbReference>
<comment type="caution">
    <text evidence="2">The sequence shown here is derived from an EMBL/GenBank/DDBJ whole genome shotgun (WGS) entry which is preliminary data.</text>
</comment>
<evidence type="ECO:0000313" key="2">
    <source>
        <dbReference type="EMBL" id="GIT94040.1"/>
    </source>
</evidence>
<dbReference type="PANTHER" id="PTHR46825:SF9">
    <property type="entry name" value="BETA-LACTAMASE-RELATED DOMAIN-CONTAINING PROTEIN"/>
    <property type="match status" value="1"/>
</dbReference>
<evidence type="ECO:0000259" key="1">
    <source>
        <dbReference type="Pfam" id="PF00144"/>
    </source>
</evidence>
<gene>
    <name evidence="2" type="ORF">JANAI62_06630</name>
</gene>
<accession>A0ABQ4NHY5</accession>
<dbReference type="PANTHER" id="PTHR46825">
    <property type="entry name" value="D-ALANYL-D-ALANINE-CARBOXYPEPTIDASE/ENDOPEPTIDASE AMPH"/>
    <property type="match status" value="1"/>
</dbReference>
<reference evidence="2 3" key="1">
    <citation type="submission" date="2021-05" db="EMBL/GenBank/DDBJ databases">
        <title>Bacteria Genome sequencing.</title>
        <authorList>
            <person name="Takabe Y."/>
            <person name="Nakajima Y."/>
            <person name="Suzuki S."/>
            <person name="Shiozaki T."/>
        </authorList>
    </citation>
    <scope>NUCLEOTIDE SEQUENCE [LARGE SCALE GENOMIC DNA]</scope>
    <source>
        <strain evidence="2 3">AI_62</strain>
    </source>
</reference>
<evidence type="ECO:0000313" key="3">
    <source>
        <dbReference type="Proteomes" id="UP000786693"/>
    </source>
</evidence>
<dbReference type="InterPro" id="IPR050491">
    <property type="entry name" value="AmpC-like"/>
</dbReference>
<dbReference type="InterPro" id="IPR012338">
    <property type="entry name" value="Beta-lactam/transpept-like"/>
</dbReference>
<organism evidence="2 3">
    <name type="scientific">Jannaschia pagri</name>
    <dbReference type="NCBI Taxonomy" id="2829797"/>
    <lineage>
        <taxon>Bacteria</taxon>
        <taxon>Pseudomonadati</taxon>
        <taxon>Pseudomonadota</taxon>
        <taxon>Alphaproteobacteria</taxon>
        <taxon>Rhodobacterales</taxon>
        <taxon>Roseobacteraceae</taxon>
        <taxon>Jannaschia</taxon>
    </lineage>
</organism>
<dbReference type="InterPro" id="IPR001466">
    <property type="entry name" value="Beta-lactam-related"/>
</dbReference>